<evidence type="ECO:0000313" key="2">
    <source>
        <dbReference type="EMBL" id="KAH3810096.1"/>
    </source>
</evidence>
<gene>
    <name evidence="2" type="ORF">DPMN_138482</name>
</gene>
<feature type="compositionally biased region" description="Basic and acidic residues" evidence="1">
    <location>
        <begin position="31"/>
        <end position="51"/>
    </location>
</feature>
<sequence>MRDGGGTEGGGQRDGTEGSEGGTEGGTELLMDGRREGKWRDGGGTEEDRNGRTTANTCNAFEIAIAQLPPL</sequence>
<accession>A0A9D4JEQ1</accession>
<reference evidence="2" key="2">
    <citation type="submission" date="2020-11" db="EMBL/GenBank/DDBJ databases">
        <authorList>
            <person name="McCartney M.A."/>
            <person name="Auch B."/>
            <person name="Kono T."/>
            <person name="Mallez S."/>
            <person name="Becker A."/>
            <person name="Gohl D.M."/>
            <person name="Silverstein K.A.T."/>
            <person name="Koren S."/>
            <person name="Bechman K.B."/>
            <person name="Herman A."/>
            <person name="Abrahante J.E."/>
            <person name="Garbe J."/>
        </authorList>
    </citation>
    <scope>NUCLEOTIDE SEQUENCE</scope>
    <source>
        <strain evidence="2">Duluth1</strain>
        <tissue evidence="2">Whole animal</tissue>
    </source>
</reference>
<organism evidence="2 3">
    <name type="scientific">Dreissena polymorpha</name>
    <name type="common">Zebra mussel</name>
    <name type="synonym">Mytilus polymorpha</name>
    <dbReference type="NCBI Taxonomy" id="45954"/>
    <lineage>
        <taxon>Eukaryota</taxon>
        <taxon>Metazoa</taxon>
        <taxon>Spiralia</taxon>
        <taxon>Lophotrochozoa</taxon>
        <taxon>Mollusca</taxon>
        <taxon>Bivalvia</taxon>
        <taxon>Autobranchia</taxon>
        <taxon>Heteroconchia</taxon>
        <taxon>Euheterodonta</taxon>
        <taxon>Imparidentia</taxon>
        <taxon>Neoheterodontei</taxon>
        <taxon>Myida</taxon>
        <taxon>Dreissenoidea</taxon>
        <taxon>Dreissenidae</taxon>
        <taxon>Dreissena</taxon>
    </lineage>
</organism>
<reference evidence="2" key="1">
    <citation type="journal article" date="2019" name="bioRxiv">
        <title>The Genome of the Zebra Mussel, Dreissena polymorpha: A Resource for Invasive Species Research.</title>
        <authorList>
            <person name="McCartney M.A."/>
            <person name="Auch B."/>
            <person name="Kono T."/>
            <person name="Mallez S."/>
            <person name="Zhang Y."/>
            <person name="Obille A."/>
            <person name="Becker A."/>
            <person name="Abrahante J.E."/>
            <person name="Garbe J."/>
            <person name="Badalamenti J.P."/>
            <person name="Herman A."/>
            <person name="Mangelson H."/>
            <person name="Liachko I."/>
            <person name="Sullivan S."/>
            <person name="Sone E.D."/>
            <person name="Koren S."/>
            <person name="Silverstein K.A.T."/>
            <person name="Beckman K.B."/>
            <person name="Gohl D.M."/>
        </authorList>
    </citation>
    <scope>NUCLEOTIDE SEQUENCE</scope>
    <source>
        <strain evidence="2">Duluth1</strain>
        <tissue evidence="2">Whole animal</tissue>
    </source>
</reference>
<name>A0A9D4JEQ1_DREPO</name>
<dbReference type="Proteomes" id="UP000828390">
    <property type="component" value="Unassembled WGS sequence"/>
</dbReference>
<feature type="compositionally biased region" description="Gly residues" evidence="1">
    <location>
        <begin position="1"/>
        <end position="25"/>
    </location>
</feature>
<keyword evidence="3" id="KW-1185">Reference proteome</keyword>
<dbReference type="EMBL" id="JAIWYP010000006">
    <property type="protein sequence ID" value="KAH3810096.1"/>
    <property type="molecule type" value="Genomic_DNA"/>
</dbReference>
<evidence type="ECO:0000256" key="1">
    <source>
        <dbReference type="SAM" id="MobiDB-lite"/>
    </source>
</evidence>
<feature type="region of interest" description="Disordered" evidence="1">
    <location>
        <begin position="1"/>
        <end position="55"/>
    </location>
</feature>
<evidence type="ECO:0000313" key="3">
    <source>
        <dbReference type="Proteomes" id="UP000828390"/>
    </source>
</evidence>
<proteinExistence type="predicted"/>
<comment type="caution">
    <text evidence="2">The sequence shown here is derived from an EMBL/GenBank/DDBJ whole genome shotgun (WGS) entry which is preliminary data.</text>
</comment>
<protein>
    <submittedName>
        <fullName evidence="2">Uncharacterized protein</fullName>
    </submittedName>
</protein>
<dbReference type="AlphaFoldDB" id="A0A9D4JEQ1"/>